<dbReference type="GO" id="GO:0003723">
    <property type="term" value="F:RNA binding"/>
    <property type="evidence" value="ECO:0007669"/>
    <property type="project" value="UniProtKB-KW"/>
</dbReference>
<evidence type="ECO:0000313" key="5">
    <source>
        <dbReference type="Proteomes" id="UP000268313"/>
    </source>
</evidence>
<evidence type="ECO:0000259" key="3">
    <source>
        <dbReference type="Pfam" id="PF01743"/>
    </source>
</evidence>
<gene>
    <name evidence="4" type="ORF">D7X32_04605</name>
</gene>
<feature type="domain" description="Poly A polymerase head" evidence="3">
    <location>
        <begin position="35"/>
        <end position="165"/>
    </location>
</feature>
<dbReference type="InterPro" id="IPR052191">
    <property type="entry name" value="tRNA_ntf/polyA_polymerase_I"/>
</dbReference>
<dbReference type="InterPro" id="IPR043519">
    <property type="entry name" value="NT_sf"/>
</dbReference>
<dbReference type="InterPro" id="IPR002646">
    <property type="entry name" value="PolA_pol_head_dom"/>
</dbReference>
<dbReference type="EMBL" id="RAWE01000009">
    <property type="protein sequence ID" value="RKH06686.1"/>
    <property type="molecule type" value="Genomic_DNA"/>
</dbReference>
<keyword evidence="5" id="KW-1185">Reference proteome</keyword>
<dbReference type="AlphaFoldDB" id="A0A3A8KGM7"/>
<proteinExistence type="inferred from homology"/>
<dbReference type="Gene3D" id="1.10.3090.10">
    <property type="entry name" value="cca-adding enzyme, domain 2"/>
    <property type="match status" value="1"/>
</dbReference>
<dbReference type="SUPFAM" id="SSF81301">
    <property type="entry name" value="Nucleotidyltransferase"/>
    <property type="match status" value="1"/>
</dbReference>
<dbReference type="RefSeq" id="WP_120601271.1">
    <property type="nucleotide sequence ID" value="NZ_JABFJX010000123.1"/>
</dbReference>
<name>A0A3A8KGM7_9BACT</name>
<comment type="similarity">
    <text evidence="2">Belongs to the tRNA nucleotidyltransferase/poly(A) polymerase family.</text>
</comment>
<evidence type="ECO:0000256" key="1">
    <source>
        <dbReference type="ARBA" id="ARBA00022679"/>
    </source>
</evidence>
<sequence>MPQASATPMTLDASRIDPNALAILERLRGAGFQALLVGGCVRDLLLGQTPKDFDIATDARADQTHGLFEDCLMLGGRGSVMTLVFQGGKPFDVATLRPLRTPASTPRVPLDADLLAVARELPVGTVAEDAASRDFSINALFHDPATGQTLDFVGGVDDVRGRVLRSLGEPSARFRDDPSLVYRALRISARRGLTMEPRTLEALREGVAALPTSPFALRLHELLECLSLGVAGACLRRMRELDVLARTLPSLGRLGPSAWEALFSLGDAMDRGHAQGRVLGHPARLAALLLPLADPQAVSGGDAPVPLAELVPAEDGAERPPLVEDGLTVLAAQRVLRQGPDSAGAPELLGSHLLTEALDVYALTLDATGGSRQGLDAWRARQGA</sequence>
<dbReference type="Gene3D" id="3.30.460.10">
    <property type="entry name" value="Beta Polymerase, domain 2"/>
    <property type="match status" value="1"/>
</dbReference>
<dbReference type="OrthoDB" id="9805698at2"/>
<comment type="caution">
    <text evidence="4">The sequence shown here is derived from an EMBL/GenBank/DDBJ whole genome shotgun (WGS) entry which is preliminary data.</text>
</comment>
<keyword evidence="1 2" id="KW-0808">Transferase</keyword>
<reference evidence="5" key="1">
    <citation type="submission" date="2018-09" db="EMBL/GenBank/DDBJ databases">
        <authorList>
            <person name="Livingstone P.G."/>
            <person name="Whitworth D.E."/>
        </authorList>
    </citation>
    <scope>NUCLEOTIDE SEQUENCE [LARGE SCALE GENOMIC DNA]</scope>
    <source>
        <strain evidence="5">CA043D</strain>
    </source>
</reference>
<evidence type="ECO:0000256" key="2">
    <source>
        <dbReference type="RuleBase" id="RU003953"/>
    </source>
</evidence>
<protein>
    <recommendedName>
        <fullName evidence="3">Poly A polymerase head domain-containing protein</fullName>
    </recommendedName>
</protein>
<accession>A0A3A8KGM7</accession>
<dbReference type="GO" id="GO:0006396">
    <property type="term" value="P:RNA processing"/>
    <property type="evidence" value="ECO:0007669"/>
    <property type="project" value="InterPro"/>
</dbReference>
<organism evidence="4 5">
    <name type="scientific">Corallococcus carmarthensis</name>
    <dbReference type="NCBI Taxonomy" id="2316728"/>
    <lineage>
        <taxon>Bacteria</taxon>
        <taxon>Pseudomonadati</taxon>
        <taxon>Myxococcota</taxon>
        <taxon>Myxococcia</taxon>
        <taxon>Myxococcales</taxon>
        <taxon>Cystobacterineae</taxon>
        <taxon>Myxococcaceae</taxon>
        <taxon>Corallococcus</taxon>
    </lineage>
</organism>
<dbReference type="CDD" id="cd05398">
    <property type="entry name" value="NT_ClassII-CCAase"/>
    <property type="match status" value="1"/>
</dbReference>
<dbReference type="PANTHER" id="PTHR43051">
    <property type="entry name" value="POLYNUCLEOTIDE ADENYLYLTRANSFERASE FAMILY PROTEIN"/>
    <property type="match status" value="1"/>
</dbReference>
<dbReference type="GO" id="GO:0016779">
    <property type="term" value="F:nucleotidyltransferase activity"/>
    <property type="evidence" value="ECO:0007669"/>
    <property type="project" value="InterPro"/>
</dbReference>
<keyword evidence="2" id="KW-0694">RNA-binding</keyword>
<dbReference type="Pfam" id="PF01743">
    <property type="entry name" value="PolyA_pol"/>
    <property type="match status" value="1"/>
</dbReference>
<dbReference type="PANTHER" id="PTHR43051:SF1">
    <property type="entry name" value="POLYNUCLEOTIDE ADENYLYLTRANSFERASE FAMILY PROTEIN"/>
    <property type="match status" value="1"/>
</dbReference>
<dbReference type="Proteomes" id="UP000268313">
    <property type="component" value="Unassembled WGS sequence"/>
</dbReference>
<evidence type="ECO:0000313" key="4">
    <source>
        <dbReference type="EMBL" id="RKH06686.1"/>
    </source>
</evidence>
<dbReference type="SUPFAM" id="SSF81891">
    <property type="entry name" value="Poly A polymerase C-terminal region-like"/>
    <property type="match status" value="1"/>
</dbReference>